<sequence>MDAFPAPPRKRWRSRWEEEKNTVVVQVKVPARRERVPIKMDANDNVLKLKEKILEQERMHEVPVDRVVLQSRTTRFELLDHKLLKDCVVYDYPDNRIDMYLKPPPPPPPPWAADAGNLTVTVLPRNSGERIEIEVNAEEKVTVLRERLEEIHERVRFRLPHRGHYIFLYKENAMVETRSFLWHKVQHGDIICTFDEEYMKEYDHVPEDED</sequence>
<dbReference type="AlphaFoldDB" id="A0A151U708"/>
<accession>A0A151U708</accession>
<evidence type="ECO:0000313" key="2">
    <source>
        <dbReference type="Proteomes" id="UP000075243"/>
    </source>
</evidence>
<gene>
    <name evidence="1" type="ORF">KK1_007777</name>
</gene>
<dbReference type="SUPFAM" id="SSF54236">
    <property type="entry name" value="Ubiquitin-like"/>
    <property type="match status" value="1"/>
</dbReference>
<evidence type="ECO:0000313" key="1">
    <source>
        <dbReference type="EMBL" id="KYP75079.1"/>
    </source>
</evidence>
<dbReference type="OrthoDB" id="1407617at2759"/>
<name>A0A151U708_CAJCA</name>
<protein>
    <recommendedName>
        <fullName evidence="3">Ubiquitin-like domain-containing protein</fullName>
    </recommendedName>
</protein>
<dbReference type="Gene3D" id="3.10.20.90">
    <property type="entry name" value="Phosphatidylinositol 3-kinase Catalytic Subunit, Chain A, domain 1"/>
    <property type="match status" value="1"/>
</dbReference>
<dbReference type="InterPro" id="IPR029071">
    <property type="entry name" value="Ubiquitin-like_domsf"/>
</dbReference>
<dbReference type="Gramene" id="C.cajan_07570.t">
    <property type="protein sequence ID" value="C.cajan_07570.t.cds1"/>
    <property type="gene ID" value="C.cajan_07570"/>
</dbReference>
<evidence type="ECO:0008006" key="3">
    <source>
        <dbReference type="Google" id="ProtNLM"/>
    </source>
</evidence>
<dbReference type="OMA" id="ERMHEVP"/>
<dbReference type="EMBL" id="CM003604">
    <property type="protein sequence ID" value="KYP75079.1"/>
    <property type="molecule type" value="Genomic_DNA"/>
</dbReference>
<dbReference type="Proteomes" id="UP000075243">
    <property type="component" value="Chromosome 2"/>
</dbReference>
<reference evidence="1 2" key="1">
    <citation type="journal article" date="2012" name="Nat. Biotechnol.">
        <title>Draft genome sequence of pigeonpea (Cajanus cajan), an orphan legume crop of resource-poor farmers.</title>
        <authorList>
            <person name="Varshney R.K."/>
            <person name="Chen W."/>
            <person name="Li Y."/>
            <person name="Bharti A.K."/>
            <person name="Saxena R.K."/>
            <person name="Schlueter J.A."/>
            <person name="Donoghue M.T."/>
            <person name="Azam S."/>
            <person name="Fan G."/>
            <person name="Whaley A.M."/>
            <person name="Farmer A.D."/>
            <person name="Sheridan J."/>
            <person name="Iwata A."/>
            <person name="Tuteja R."/>
            <person name="Penmetsa R.V."/>
            <person name="Wu W."/>
            <person name="Upadhyaya H.D."/>
            <person name="Yang S.P."/>
            <person name="Shah T."/>
            <person name="Saxena K.B."/>
            <person name="Michael T."/>
            <person name="McCombie W.R."/>
            <person name="Yang B."/>
            <person name="Zhang G."/>
            <person name="Yang H."/>
            <person name="Wang J."/>
            <person name="Spillane C."/>
            <person name="Cook D.R."/>
            <person name="May G.D."/>
            <person name="Xu X."/>
            <person name="Jackson S.A."/>
        </authorList>
    </citation>
    <scope>NUCLEOTIDE SEQUENCE [LARGE SCALE GENOMIC DNA]</scope>
    <source>
        <strain evidence="2">cv. Asha</strain>
    </source>
</reference>
<organism evidence="1 2">
    <name type="scientific">Cajanus cajan</name>
    <name type="common">Pigeon pea</name>
    <name type="synonym">Cajanus indicus</name>
    <dbReference type="NCBI Taxonomy" id="3821"/>
    <lineage>
        <taxon>Eukaryota</taxon>
        <taxon>Viridiplantae</taxon>
        <taxon>Streptophyta</taxon>
        <taxon>Embryophyta</taxon>
        <taxon>Tracheophyta</taxon>
        <taxon>Spermatophyta</taxon>
        <taxon>Magnoliopsida</taxon>
        <taxon>eudicotyledons</taxon>
        <taxon>Gunneridae</taxon>
        <taxon>Pentapetalae</taxon>
        <taxon>rosids</taxon>
        <taxon>fabids</taxon>
        <taxon>Fabales</taxon>
        <taxon>Fabaceae</taxon>
        <taxon>Papilionoideae</taxon>
        <taxon>50 kb inversion clade</taxon>
        <taxon>NPAAA clade</taxon>
        <taxon>indigoferoid/millettioid clade</taxon>
        <taxon>Phaseoleae</taxon>
        <taxon>Cajanus</taxon>
    </lineage>
</organism>
<keyword evidence="2" id="KW-1185">Reference proteome</keyword>
<dbReference type="STRING" id="3821.A0A151U708"/>
<proteinExistence type="predicted"/>